<evidence type="ECO:0000313" key="5">
    <source>
        <dbReference type="EMBL" id="KAF1925386.1"/>
    </source>
</evidence>
<reference evidence="5" key="1">
    <citation type="journal article" date="2020" name="Stud. Mycol.">
        <title>101 Dothideomycetes genomes: a test case for predicting lifestyles and emergence of pathogens.</title>
        <authorList>
            <person name="Haridas S."/>
            <person name="Albert R."/>
            <person name="Binder M."/>
            <person name="Bloem J."/>
            <person name="Labutti K."/>
            <person name="Salamov A."/>
            <person name="Andreopoulos B."/>
            <person name="Baker S."/>
            <person name="Barry K."/>
            <person name="Bills G."/>
            <person name="Bluhm B."/>
            <person name="Cannon C."/>
            <person name="Castanera R."/>
            <person name="Culley D."/>
            <person name="Daum C."/>
            <person name="Ezra D."/>
            <person name="Gonzalez J."/>
            <person name="Henrissat B."/>
            <person name="Kuo A."/>
            <person name="Liang C."/>
            <person name="Lipzen A."/>
            <person name="Lutzoni F."/>
            <person name="Magnuson J."/>
            <person name="Mondo S."/>
            <person name="Nolan M."/>
            <person name="Ohm R."/>
            <person name="Pangilinan J."/>
            <person name="Park H.-J."/>
            <person name="Ramirez L."/>
            <person name="Alfaro M."/>
            <person name="Sun H."/>
            <person name="Tritt A."/>
            <person name="Yoshinaga Y."/>
            <person name="Zwiers L.-H."/>
            <person name="Turgeon B."/>
            <person name="Goodwin S."/>
            <person name="Spatafora J."/>
            <person name="Crous P."/>
            <person name="Grigoriev I."/>
        </authorList>
    </citation>
    <scope>NUCLEOTIDE SEQUENCE</scope>
    <source>
        <strain evidence="5">CBS 183.55</strain>
    </source>
</reference>
<evidence type="ECO:0000256" key="3">
    <source>
        <dbReference type="ARBA" id="ARBA00023002"/>
    </source>
</evidence>
<dbReference type="InterPro" id="IPR002938">
    <property type="entry name" value="FAD-bd"/>
</dbReference>
<keyword evidence="6" id="KW-1185">Reference proteome</keyword>
<name>A0A6A5RFW2_9PLEO</name>
<dbReference type="InterPro" id="IPR051104">
    <property type="entry name" value="FAD_monoxygenase"/>
</dbReference>
<dbReference type="SUPFAM" id="SSF51905">
    <property type="entry name" value="FAD/NAD(P)-binding domain"/>
    <property type="match status" value="1"/>
</dbReference>
<dbReference type="Gene3D" id="3.50.50.60">
    <property type="entry name" value="FAD/NAD(P)-binding domain"/>
    <property type="match status" value="1"/>
</dbReference>
<dbReference type="AlphaFoldDB" id="A0A6A5RFW2"/>
<keyword evidence="1" id="KW-0285">Flavoprotein</keyword>
<feature type="domain" description="FAD-binding" evidence="4">
    <location>
        <begin position="10"/>
        <end position="361"/>
    </location>
</feature>
<dbReference type="EMBL" id="ML978984">
    <property type="protein sequence ID" value="KAF1925386.1"/>
    <property type="molecule type" value="Genomic_DNA"/>
</dbReference>
<sequence>MGAEKYNKTVRVAIIGGGPGGLGAALELSRLSFVHWDLYEKKPQISETGGGISLQPHTWRLLDLNNVSQHINCDDFFRPSDGQVEQRRNGRSGDLIRATESLLDVPPKHQTCRLTRSKLQAALLKGVDQTRVHVGKRLDRLEQTSNGRILLFFNDGHEDEVDLLIGADGIRSSIREACFPGETLHYSGQCVYRTVIRKADAQQIKGIPWAPVFWKHKSGLYVYTCPLGNDDFEVTARIRQPKNGEGQVSWGRPYKFDNLLHEFTDFCEPVQHILRVAAKGETQEFALLSGPRSRSMAFGGNIALIGDAAHALCGNFGAGAGFALEDVYTLTESLAWAYRSDIPIADALSLYNSIRSPYYKRLYATMDKFAAIKSALKDSRLPIDEEIEARITRIANASESWMYYHDIVGAVAKAIYNADGSITTSSTVNVPKGL</sequence>
<accession>A0A6A5RFW2</accession>
<evidence type="ECO:0000313" key="6">
    <source>
        <dbReference type="Proteomes" id="UP000800082"/>
    </source>
</evidence>
<evidence type="ECO:0000256" key="1">
    <source>
        <dbReference type="ARBA" id="ARBA00022630"/>
    </source>
</evidence>
<dbReference type="InterPro" id="IPR036188">
    <property type="entry name" value="FAD/NAD-bd_sf"/>
</dbReference>
<dbReference type="GO" id="GO:0071949">
    <property type="term" value="F:FAD binding"/>
    <property type="evidence" value="ECO:0007669"/>
    <property type="project" value="InterPro"/>
</dbReference>
<dbReference type="PANTHER" id="PTHR46720:SF3">
    <property type="entry name" value="FAD-BINDING DOMAIN-CONTAINING PROTEIN-RELATED"/>
    <property type="match status" value="1"/>
</dbReference>
<dbReference type="PRINTS" id="PR00420">
    <property type="entry name" value="RNGMNOXGNASE"/>
</dbReference>
<proteinExistence type="predicted"/>
<evidence type="ECO:0000256" key="2">
    <source>
        <dbReference type="ARBA" id="ARBA00022827"/>
    </source>
</evidence>
<keyword evidence="3" id="KW-0560">Oxidoreductase</keyword>
<dbReference type="GO" id="GO:0016491">
    <property type="term" value="F:oxidoreductase activity"/>
    <property type="evidence" value="ECO:0007669"/>
    <property type="project" value="UniProtKB-KW"/>
</dbReference>
<dbReference type="RefSeq" id="XP_033445638.1">
    <property type="nucleotide sequence ID" value="XM_033598224.1"/>
</dbReference>
<dbReference type="OrthoDB" id="417877at2759"/>
<dbReference type="GO" id="GO:0044550">
    <property type="term" value="P:secondary metabolite biosynthetic process"/>
    <property type="evidence" value="ECO:0007669"/>
    <property type="project" value="TreeGrafter"/>
</dbReference>
<dbReference type="Proteomes" id="UP000800082">
    <property type="component" value="Unassembled WGS sequence"/>
</dbReference>
<gene>
    <name evidence="5" type="ORF">M421DRAFT_94672</name>
</gene>
<protein>
    <submittedName>
        <fullName evidence="5">FAD/NAD(P)-binding domain-containing protein</fullName>
    </submittedName>
</protein>
<organism evidence="5 6">
    <name type="scientific">Didymella exigua CBS 183.55</name>
    <dbReference type="NCBI Taxonomy" id="1150837"/>
    <lineage>
        <taxon>Eukaryota</taxon>
        <taxon>Fungi</taxon>
        <taxon>Dikarya</taxon>
        <taxon>Ascomycota</taxon>
        <taxon>Pezizomycotina</taxon>
        <taxon>Dothideomycetes</taxon>
        <taxon>Pleosporomycetidae</taxon>
        <taxon>Pleosporales</taxon>
        <taxon>Pleosporineae</taxon>
        <taxon>Didymellaceae</taxon>
        <taxon>Didymella</taxon>
    </lineage>
</organism>
<dbReference type="GeneID" id="54355891"/>
<dbReference type="PANTHER" id="PTHR46720">
    <property type="entry name" value="HYDROXYLASE, PUTATIVE (AFU_ORTHOLOGUE AFUA_3G01460)-RELATED"/>
    <property type="match status" value="1"/>
</dbReference>
<dbReference type="Pfam" id="PF01494">
    <property type="entry name" value="FAD_binding_3"/>
    <property type="match status" value="1"/>
</dbReference>
<keyword evidence="2" id="KW-0274">FAD</keyword>
<evidence type="ECO:0000259" key="4">
    <source>
        <dbReference type="Pfam" id="PF01494"/>
    </source>
</evidence>